<keyword evidence="6" id="KW-0489">Methyltransferase</keyword>
<dbReference type="Proteomes" id="UP000693970">
    <property type="component" value="Unassembled WGS sequence"/>
</dbReference>
<evidence type="ECO:0000256" key="2">
    <source>
        <dbReference type="SAM" id="MobiDB-lite"/>
    </source>
</evidence>
<evidence type="ECO:0000256" key="1">
    <source>
        <dbReference type="ARBA" id="ARBA00001966"/>
    </source>
</evidence>
<reference evidence="6" key="1">
    <citation type="journal article" date="2021" name="Sci. Rep.">
        <title>Diploid genomic architecture of Nitzschia inconspicua, an elite biomass production diatom.</title>
        <authorList>
            <person name="Oliver A."/>
            <person name="Podell S."/>
            <person name="Pinowska A."/>
            <person name="Traller J.C."/>
            <person name="Smith S.R."/>
            <person name="McClure R."/>
            <person name="Beliaev A."/>
            <person name="Bohutskyi P."/>
            <person name="Hill E.A."/>
            <person name="Rabines A."/>
            <person name="Zheng H."/>
            <person name="Allen L.Z."/>
            <person name="Kuo A."/>
            <person name="Grigoriev I.V."/>
            <person name="Allen A.E."/>
            <person name="Hazlebeck D."/>
            <person name="Allen E.E."/>
        </authorList>
    </citation>
    <scope>NUCLEOTIDE SEQUENCE</scope>
    <source>
        <strain evidence="6">Hildebrandi</strain>
    </source>
</reference>
<comment type="caution">
    <text evidence="6">The sequence shown here is derived from an EMBL/GenBank/DDBJ whole genome shotgun (WGS) entry which is preliminary data.</text>
</comment>
<dbReference type="SFLD" id="SFLDS00029">
    <property type="entry name" value="Radical_SAM"/>
    <property type="match status" value="1"/>
</dbReference>
<feature type="domain" description="Radical SAM core" evidence="5">
    <location>
        <begin position="209"/>
        <end position="485"/>
    </location>
</feature>
<proteinExistence type="predicted"/>
<keyword evidence="3" id="KW-0812">Transmembrane</keyword>
<dbReference type="GO" id="GO:0051536">
    <property type="term" value="F:iron-sulfur cluster binding"/>
    <property type="evidence" value="ECO:0007669"/>
    <property type="project" value="InterPro"/>
</dbReference>
<dbReference type="InterPro" id="IPR007197">
    <property type="entry name" value="rSAM"/>
</dbReference>
<feature type="transmembrane region" description="Helical" evidence="3">
    <location>
        <begin position="559"/>
        <end position="582"/>
    </location>
</feature>
<evidence type="ECO:0000313" key="6">
    <source>
        <dbReference type="EMBL" id="KAG7363250.1"/>
    </source>
</evidence>
<evidence type="ECO:0000256" key="4">
    <source>
        <dbReference type="SAM" id="SignalP"/>
    </source>
</evidence>
<feature type="compositionally biased region" description="Basic and acidic residues" evidence="2">
    <location>
        <begin position="115"/>
        <end position="127"/>
    </location>
</feature>
<keyword evidence="6" id="KW-0808">Transferase</keyword>
<protein>
    <submittedName>
        <fullName evidence="6">Ribosomal RNA large subunit methyltransferase N 2</fullName>
    </submittedName>
</protein>
<keyword evidence="3" id="KW-1133">Transmembrane helix</keyword>
<dbReference type="EMBL" id="JAGRRH010000010">
    <property type="protein sequence ID" value="KAG7363250.1"/>
    <property type="molecule type" value="Genomic_DNA"/>
</dbReference>
<sequence length="586" mass="66182">MFLINLTVIFVITVSAACDKTVESERLNNCVSTMVYQGKVKGRRQAPYPNSILDRQAFTEALEEAGISVKRIHIDSFYQALHREHYPPLPQFVENYYINERKEYVRKNGNQTPTDDEKSDKENEQAPKNEIIVAMKPLRNSVTSRKNRNKAQLPKVMLDYLATTQDFVTSTSRVKERLTSSDKSTTKLIVELYDSFVVESVLMRYDQKGAGRASLCVSSQCGCAMGCTFCATGTMGLSGNLTTGEILEQLVHADRILAEEYISRGADQTDKKINMVRNVVFMGMGEPLDNYTNVVEACRAMIDRTRWNLAHGRVTVSTVGLISQIRRLTKELPEVSLALSLHAPNQEARTAIVPTATRYPIEKLVEALDDHMMVYIEQRRRSKKDGEEENRMVPYTAEERKKESLRRRAMIEYVMLEGETSSIECAHQLGKLCENRHLVVNLIPYNQTDVEDELRCPSTEHMQKFRDIVASYGTFCTIRRTMGADIASACGQLVQKREQQEESQKTGALDIEDVVASKSSARTAQTPESPNNAIPLECHSPATGQSWIESQSVEDLDRWFRFLAVGTAVSATCFFASTALYLKRKR</sequence>
<feature type="region of interest" description="Disordered" evidence="2">
    <location>
        <begin position="106"/>
        <end position="128"/>
    </location>
</feature>
<dbReference type="GO" id="GO:0030488">
    <property type="term" value="P:tRNA methylation"/>
    <property type="evidence" value="ECO:0007669"/>
    <property type="project" value="TreeGrafter"/>
</dbReference>
<comment type="cofactor">
    <cofactor evidence="1">
        <name>[4Fe-4S] cluster</name>
        <dbReference type="ChEBI" id="CHEBI:49883"/>
    </cofactor>
</comment>
<reference evidence="6" key="2">
    <citation type="submission" date="2021-04" db="EMBL/GenBank/DDBJ databases">
        <authorList>
            <person name="Podell S."/>
        </authorList>
    </citation>
    <scope>NUCLEOTIDE SEQUENCE</scope>
    <source>
        <strain evidence="6">Hildebrandi</strain>
    </source>
</reference>
<keyword evidence="7" id="KW-1185">Reference proteome</keyword>
<keyword evidence="4" id="KW-0732">Signal</keyword>
<dbReference type="AlphaFoldDB" id="A0A9K3PXI8"/>
<dbReference type="GO" id="GO:0070475">
    <property type="term" value="P:rRNA base methylation"/>
    <property type="evidence" value="ECO:0007669"/>
    <property type="project" value="TreeGrafter"/>
</dbReference>
<feature type="chain" id="PRO_5039891335" evidence="4">
    <location>
        <begin position="25"/>
        <end position="586"/>
    </location>
</feature>
<dbReference type="OrthoDB" id="204498at2759"/>
<dbReference type="GO" id="GO:0008168">
    <property type="term" value="F:methyltransferase activity"/>
    <property type="evidence" value="ECO:0007669"/>
    <property type="project" value="UniProtKB-KW"/>
</dbReference>
<organism evidence="6 7">
    <name type="scientific">Nitzschia inconspicua</name>
    <dbReference type="NCBI Taxonomy" id="303405"/>
    <lineage>
        <taxon>Eukaryota</taxon>
        <taxon>Sar</taxon>
        <taxon>Stramenopiles</taxon>
        <taxon>Ochrophyta</taxon>
        <taxon>Bacillariophyta</taxon>
        <taxon>Bacillariophyceae</taxon>
        <taxon>Bacillariophycidae</taxon>
        <taxon>Bacillariales</taxon>
        <taxon>Bacillariaceae</taxon>
        <taxon>Nitzschia</taxon>
    </lineage>
</organism>
<accession>A0A9K3PXI8</accession>
<dbReference type="Pfam" id="PF04055">
    <property type="entry name" value="Radical_SAM"/>
    <property type="match status" value="1"/>
</dbReference>
<dbReference type="PANTHER" id="PTHR30544:SF8">
    <property type="entry name" value="RADICAL SAM SUPERFAMILY PROTEIN"/>
    <property type="match status" value="1"/>
</dbReference>
<evidence type="ECO:0000259" key="5">
    <source>
        <dbReference type="PROSITE" id="PS51918"/>
    </source>
</evidence>
<evidence type="ECO:0000313" key="7">
    <source>
        <dbReference type="Proteomes" id="UP000693970"/>
    </source>
</evidence>
<dbReference type="PROSITE" id="PS51918">
    <property type="entry name" value="RADICAL_SAM"/>
    <property type="match status" value="1"/>
</dbReference>
<feature type="signal peptide" evidence="4">
    <location>
        <begin position="1"/>
        <end position="24"/>
    </location>
</feature>
<dbReference type="PANTHER" id="PTHR30544">
    <property type="entry name" value="23S RRNA METHYLTRANSFERASE"/>
    <property type="match status" value="1"/>
</dbReference>
<name>A0A9K3PXI8_9STRA</name>
<evidence type="ECO:0000256" key="3">
    <source>
        <dbReference type="SAM" id="Phobius"/>
    </source>
</evidence>
<gene>
    <name evidence="6" type="ORF">IV203_026610</name>
</gene>
<dbReference type="CDD" id="cd01335">
    <property type="entry name" value="Radical_SAM"/>
    <property type="match status" value="1"/>
</dbReference>
<keyword evidence="3" id="KW-0472">Membrane</keyword>
<dbReference type="InterPro" id="IPR040072">
    <property type="entry name" value="Methyltransferase_A"/>
</dbReference>